<dbReference type="Proteomes" id="UP001232755">
    <property type="component" value="Unassembled WGS sequence"/>
</dbReference>
<reference evidence="2 3" key="1">
    <citation type="submission" date="2023-07" db="EMBL/GenBank/DDBJ databases">
        <title>Comparative genomics of wheat-associated soil bacteria to identify genetic determinants of phenazine resistance.</title>
        <authorList>
            <person name="Mouncey N."/>
        </authorList>
    </citation>
    <scope>NUCLEOTIDE SEQUENCE [LARGE SCALE GENOMIC DNA]</scope>
    <source>
        <strain evidence="2 3">B3I12</strain>
    </source>
</reference>
<feature type="region of interest" description="Disordered" evidence="1">
    <location>
        <begin position="77"/>
        <end position="100"/>
    </location>
</feature>
<feature type="compositionally biased region" description="Basic and acidic residues" evidence="1">
    <location>
        <begin position="88"/>
        <end position="100"/>
    </location>
</feature>
<protein>
    <submittedName>
        <fullName evidence="2">Uncharacterized protein</fullName>
    </submittedName>
</protein>
<proteinExistence type="predicted"/>
<dbReference type="EMBL" id="JAUSYP010000001">
    <property type="protein sequence ID" value="MDQ0746903.1"/>
    <property type="molecule type" value="Genomic_DNA"/>
</dbReference>
<keyword evidence="3" id="KW-1185">Reference proteome</keyword>
<gene>
    <name evidence="2" type="ORF">QF034_001134</name>
</gene>
<comment type="caution">
    <text evidence="2">The sequence shown here is derived from an EMBL/GenBank/DDBJ whole genome shotgun (WGS) entry which is preliminary data.</text>
</comment>
<accession>A0ABU0QHP5</accession>
<evidence type="ECO:0000313" key="2">
    <source>
        <dbReference type="EMBL" id="MDQ0746903.1"/>
    </source>
</evidence>
<organism evidence="2 3">
    <name type="scientific">Streptomyces africanus</name>
    <dbReference type="NCBI Taxonomy" id="231024"/>
    <lineage>
        <taxon>Bacteria</taxon>
        <taxon>Bacillati</taxon>
        <taxon>Actinomycetota</taxon>
        <taxon>Actinomycetes</taxon>
        <taxon>Kitasatosporales</taxon>
        <taxon>Streptomycetaceae</taxon>
        <taxon>Streptomyces</taxon>
    </lineage>
</organism>
<evidence type="ECO:0000256" key="1">
    <source>
        <dbReference type="SAM" id="MobiDB-lite"/>
    </source>
</evidence>
<sequence length="100" mass="11307">MARTRKLSEFVAEDWLEGEAESESDVVTAWDRWRIERAEHIALGEQRPAPLVEASWVETQELSRAIARLGAARRAGRTMAGARPSGFPRKDCDEQLRRGT</sequence>
<evidence type="ECO:0000313" key="3">
    <source>
        <dbReference type="Proteomes" id="UP001232755"/>
    </source>
</evidence>
<name>A0ABU0QHP5_9ACTN</name>